<dbReference type="GO" id="GO:0032259">
    <property type="term" value="P:methylation"/>
    <property type="evidence" value="ECO:0007669"/>
    <property type="project" value="UniProtKB-KW"/>
</dbReference>
<dbReference type="EMBL" id="JACHGB010000002">
    <property type="protein sequence ID" value="MBB5271108.1"/>
    <property type="molecule type" value="Genomic_DNA"/>
</dbReference>
<evidence type="ECO:0000313" key="3">
    <source>
        <dbReference type="EMBL" id="MBB5271108.1"/>
    </source>
</evidence>
<dbReference type="SUPFAM" id="SSF53335">
    <property type="entry name" value="S-adenosyl-L-methionine-dependent methyltransferases"/>
    <property type="match status" value="1"/>
</dbReference>
<evidence type="ECO:0000259" key="2">
    <source>
        <dbReference type="Pfam" id="PF08241"/>
    </source>
</evidence>
<sequence>MNDPIIGAGQPPGVSPASDYLLRWEQERFDAAVADVFGYYALQFALPGLDCLRTNRISCRVEARLPCSAGLEGPLAAAPQPAAPVQPQAPLRRALVRVERPEELPFATQSLDLVALPHVLEASTDPHEVLREVERVLRPEGRLIVSGLNPISLWGARQLLPGGLPWALPPPQHLIAQPRLRDWLKLLGLEPDRAQYGCYRPYCRTSAWLERTAFLERPGDRWWPICGAVYMLSAVKRVRAMRLVGPAWKKPAAARAAAPAAVASTQAGAAPPVGGGSARVSGTCSRETAAAD</sequence>
<dbReference type="Pfam" id="PF08241">
    <property type="entry name" value="Methyltransf_11"/>
    <property type="match status" value="1"/>
</dbReference>
<dbReference type="RefSeq" id="WP_246434730.1">
    <property type="nucleotide sequence ID" value="NZ_BAABEW010000017.1"/>
</dbReference>
<evidence type="ECO:0000256" key="1">
    <source>
        <dbReference type="SAM" id="MobiDB-lite"/>
    </source>
</evidence>
<protein>
    <submittedName>
        <fullName evidence="3">SAM-dependent methyltransferase</fullName>
    </submittedName>
</protein>
<evidence type="ECO:0000313" key="4">
    <source>
        <dbReference type="Proteomes" id="UP000532440"/>
    </source>
</evidence>
<dbReference type="Proteomes" id="UP000532440">
    <property type="component" value="Unassembled WGS sequence"/>
</dbReference>
<dbReference type="Gene3D" id="3.40.50.150">
    <property type="entry name" value="Vaccinia Virus protein VP39"/>
    <property type="match status" value="1"/>
</dbReference>
<dbReference type="GO" id="GO:0008757">
    <property type="term" value="F:S-adenosylmethionine-dependent methyltransferase activity"/>
    <property type="evidence" value="ECO:0007669"/>
    <property type="project" value="InterPro"/>
</dbReference>
<accession>A0A7W8M7T5</accession>
<dbReference type="InterPro" id="IPR013216">
    <property type="entry name" value="Methyltransf_11"/>
</dbReference>
<comment type="caution">
    <text evidence="3">The sequence shown here is derived from an EMBL/GenBank/DDBJ whole genome shotgun (WGS) entry which is preliminary data.</text>
</comment>
<feature type="region of interest" description="Disordered" evidence="1">
    <location>
        <begin position="266"/>
        <end position="292"/>
    </location>
</feature>
<keyword evidence="4" id="KW-1185">Reference proteome</keyword>
<keyword evidence="3" id="KW-0808">Transferase</keyword>
<feature type="domain" description="Methyltransferase type 11" evidence="2">
    <location>
        <begin position="96"/>
        <end position="145"/>
    </location>
</feature>
<name>A0A7W8M7T5_9BURK</name>
<dbReference type="AlphaFoldDB" id="A0A7W8M7T5"/>
<organism evidence="3 4">
    <name type="scientific">Quisquiliibacterium transsilvanicum</name>
    <dbReference type="NCBI Taxonomy" id="1549638"/>
    <lineage>
        <taxon>Bacteria</taxon>
        <taxon>Pseudomonadati</taxon>
        <taxon>Pseudomonadota</taxon>
        <taxon>Betaproteobacteria</taxon>
        <taxon>Burkholderiales</taxon>
        <taxon>Burkholderiaceae</taxon>
        <taxon>Quisquiliibacterium</taxon>
    </lineage>
</organism>
<gene>
    <name evidence="3" type="ORF">HNQ70_001112</name>
</gene>
<proteinExistence type="predicted"/>
<dbReference type="InterPro" id="IPR029063">
    <property type="entry name" value="SAM-dependent_MTases_sf"/>
</dbReference>
<reference evidence="3 4" key="1">
    <citation type="submission" date="2020-08" db="EMBL/GenBank/DDBJ databases">
        <title>Genomic Encyclopedia of Type Strains, Phase IV (KMG-IV): sequencing the most valuable type-strain genomes for metagenomic binning, comparative biology and taxonomic classification.</title>
        <authorList>
            <person name="Goeker M."/>
        </authorList>
    </citation>
    <scope>NUCLEOTIDE SEQUENCE [LARGE SCALE GENOMIC DNA]</scope>
    <source>
        <strain evidence="3 4">DSM 29781</strain>
    </source>
</reference>
<keyword evidence="3" id="KW-0489">Methyltransferase</keyword>